<reference evidence="3" key="1">
    <citation type="submission" date="2022-09" db="EMBL/GenBank/DDBJ databases">
        <authorList>
            <person name="Yuan C."/>
            <person name="Ke Z."/>
        </authorList>
    </citation>
    <scope>NUCLEOTIDE SEQUENCE</scope>
    <source>
        <strain evidence="3">LB-8</strain>
    </source>
</reference>
<evidence type="ECO:0000313" key="4">
    <source>
        <dbReference type="Proteomes" id="UP001155483"/>
    </source>
</evidence>
<name>A0A9X2Y044_9BACT</name>
<dbReference type="SUPFAM" id="SSF53474">
    <property type="entry name" value="alpha/beta-Hydrolases"/>
    <property type="match status" value="1"/>
</dbReference>
<reference evidence="3" key="2">
    <citation type="submission" date="2023-04" db="EMBL/GenBank/DDBJ databases">
        <title>Paracnuella aquatica gen. nov., sp. nov., a member of the family Chitinophagaceae isolated from a hot spring.</title>
        <authorList>
            <person name="Wang C."/>
        </authorList>
    </citation>
    <scope>NUCLEOTIDE SEQUENCE</scope>
    <source>
        <strain evidence="3">LB-8</strain>
    </source>
</reference>
<feature type="domain" description="Alpha/beta hydrolase fold-3" evidence="2">
    <location>
        <begin position="73"/>
        <end position="273"/>
    </location>
</feature>
<evidence type="ECO:0000259" key="2">
    <source>
        <dbReference type="Pfam" id="PF07859"/>
    </source>
</evidence>
<keyword evidence="4" id="KW-1185">Reference proteome</keyword>
<dbReference type="EMBL" id="JAOTIF010000040">
    <property type="protein sequence ID" value="MCU7552641.1"/>
    <property type="molecule type" value="Genomic_DNA"/>
</dbReference>
<sequence length="294" mass="33137">MASTQSKLLHILLRLINKKNFLKAQFAIGKFDFYTCIEPPQEIAAICNIDKYQLDGHNVFTIKPKDKCSDKHILYLHGGAYVKSFAKQHWKFFGLLIKSLKCTITAPDYPLAPKYTYQESFAMLDPLYKKLISMVSSNNFILMGDSAGGGFALALAQKMRDEHENQPKQIILLSPWLDLTLSNPDIKNIDPIDPFLGIEGLMRAGKAYAGNTKPDHYLLSPINGPLEGLGKISLFVGSNEILVADARKLKALAESKGIYLNYFEYEDMVHVWMLLNLPESKKAKQEIIDLIQHS</sequence>
<dbReference type="RefSeq" id="WP_279300078.1">
    <property type="nucleotide sequence ID" value="NZ_JAOTIF010000040.1"/>
</dbReference>
<dbReference type="PANTHER" id="PTHR48081">
    <property type="entry name" value="AB HYDROLASE SUPERFAMILY PROTEIN C4A8.06C"/>
    <property type="match status" value="1"/>
</dbReference>
<accession>A0A9X2Y044</accession>
<dbReference type="Proteomes" id="UP001155483">
    <property type="component" value="Unassembled WGS sequence"/>
</dbReference>
<dbReference type="GO" id="GO:0016787">
    <property type="term" value="F:hydrolase activity"/>
    <property type="evidence" value="ECO:0007669"/>
    <property type="project" value="UniProtKB-KW"/>
</dbReference>
<dbReference type="Gene3D" id="3.40.50.1820">
    <property type="entry name" value="alpha/beta hydrolase"/>
    <property type="match status" value="1"/>
</dbReference>
<dbReference type="PANTHER" id="PTHR48081:SF8">
    <property type="entry name" value="ALPHA_BETA HYDROLASE FOLD-3 DOMAIN-CONTAINING PROTEIN-RELATED"/>
    <property type="match status" value="1"/>
</dbReference>
<dbReference type="InterPro" id="IPR029058">
    <property type="entry name" value="AB_hydrolase_fold"/>
</dbReference>
<keyword evidence="1 3" id="KW-0378">Hydrolase</keyword>
<dbReference type="Pfam" id="PF07859">
    <property type="entry name" value="Abhydrolase_3"/>
    <property type="match status" value="1"/>
</dbReference>
<dbReference type="InterPro" id="IPR013094">
    <property type="entry name" value="AB_hydrolase_3"/>
</dbReference>
<protein>
    <submittedName>
        <fullName evidence="3">Alpha/beta hydrolase</fullName>
    </submittedName>
</protein>
<gene>
    <name evidence="3" type="ORF">OCK74_26210</name>
</gene>
<dbReference type="AlphaFoldDB" id="A0A9X2Y044"/>
<evidence type="ECO:0000256" key="1">
    <source>
        <dbReference type="ARBA" id="ARBA00022801"/>
    </source>
</evidence>
<dbReference type="InterPro" id="IPR050300">
    <property type="entry name" value="GDXG_lipolytic_enzyme"/>
</dbReference>
<comment type="caution">
    <text evidence="3">The sequence shown here is derived from an EMBL/GenBank/DDBJ whole genome shotgun (WGS) entry which is preliminary data.</text>
</comment>
<organism evidence="3 4">
    <name type="scientific">Paraflavisolibacter caeni</name>
    <dbReference type="NCBI Taxonomy" id="2982496"/>
    <lineage>
        <taxon>Bacteria</taxon>
        <taxon>Pseudomonadati</taxon>
        <taxon>Bacteroidota</taxon>
        <taxon>Chitinophagia</taxon>
        <taxon>Chitinophagales</taxon>
        <taxon>Chitinophagaceae</taxon>
        <taxon>Paraflavisolibacter</taxon>
    </lineage>
</organism>
<evidence type="ECO:0000313" key="3">
    <source>
        <dbReference type="EMBL" id="MCU7552641.1"/>
    </source>
</evidence>
<proteinExistence type="predicted"/>